<keyword evidence="2 3" id="KW-0802">TPR repeat</keyword>
<dbReference type="SUPFAM" id="SSF48452">
    <property type="entry name" value="TPR-like"/>
    <property type="match status" value="2"/>
</dbReference>
<evidence type="ECO:0000313" key="5">
    <source>
        <dbReference type="Proteomes" id="UP001155128"/>
    </source>
</evidence>
<keyword evidence="5" id="KW-1185">Reference proteome</keyword>
<dbReference type="SMART" id="SM00028">
    <property type="entry name" value="TPR"/>
    <property type="match status" value="4"/>
</dbReference>
<dbReference type="RefSeq" id="WP_252112357.1">
    <property type="nucleotide sequence ID" value="NZ_JAMSHT010000001.1"/>
</dbReference>
<dbReference type="Gene3D" id="1.25.40.10">
    <property type="entry name" value="Tetratricopeptide repeat domain"/>
    <property type="match status" value="2"/>
</dbReference>
<sequence length="529" mass="57152">MLPKGPLDLFVDARTAELLGESDRAANLYVELIEEGGEGVAGFEGRAASSAIAAGRFDLALELAKTADLSDANLDLRMLLLADALRGARWAEALAIVNDDTTRVSLDFMAPFVRSWIDVATARGGREPTGPSRLAGLSRQRPLSRQIEEQAALLYLAAGRVEPALPLIDEAIARAGGREARMRMAFAESLYSLGRPDAAMALLAGDDAMLVEARERLQAGETLGMAIRTPAEGLSELLIAVAVDLTQGRAGDLPLLLAQVGRFADPANESADIITGALMDRVGRSEEALDLYRGVADSSPLILQARDSVIQGLLNADQAEEALAIARADREAHPGRAGGWARIGDTLMALERPDEAADAYARERGMQAEPEWQLLFLEALARHDAGDWDTARSLLRSALAISPEEPVLLNYYGYALLERDEELDRAFAYIRNASNIQPDNPAITDSLGWALYKNGELAEAADVLERAARLSPDDPEIHEHYGDALYATGNPIEARFAWEAALVFAEEMAMVERLEDKLGFGLSERNEAP</sequence>
<accession>A0A9X2J1K8</accession>
<dbReference type="PROSITE" id="PS50005">
    <property type="entry name" value="TPR"/>
    <property type="match status" value="1"/>
</dbReference>
<dbReference type="Pfam" id="PF13432">
    <property type="entry name" value="TPR_16"/>
    <property type="match status" value="3"/>
</dbReference>
<dbReference type="PANTHER" id="PTHR45586:SF1">
    <property type="entry name" value="LIPOPOLYSACCHARIDE ASSEMBLY PROTEIN B"/>
    <property type="match status" value="1"/>
</dbReference>
<dbReference type="InterPro" id="IPR051012">
    <property type="entry name" value="CellSynth/LPSAsmb/PSIAsmb"/>
</dbReference>
<evidence type="ECO:0000313" key="4">
    <source>
        <dbReference type="EMBL" id="MCM8556824.1"/>
    </source>
</evidence>
<evidence type="ECO:0000256" key="2">
    <source>
        <dbReference type="ARBA" id="ARBA00022803"/>
    </source>
</evidence>
<proteinExistence type="predicted"/>
<dbReference type="InterPro" id="IPR011990">
    <property type="entry name" value="TPR-like_helical_dom_sf"/>
</dbReference>
<name>A0A9X2J1K8_9SPHN</name>
<keyword evidence="1" id="KW-0677">Repeat</keyword>
<evidence type="ECO:0000256" key="1">
    <source>
        <dbReference type="ARBA" id="ARBA00022737"/>
    </source>
</evidence>
<reference evidence="4" key="1">
    <citation type="submission" date="2022-06" db="EMBL/GenBank/DDBJ databases">
        <title>Sphingomicrobium sedimins sp. nov., a marine bacterium isolated from tidal flat.</title>
        <authorList>
            <person name="Kim C.-H."/>
            <person name="Yoo Y."/>
            <person name="Kim J.-J."/>
        </authorList>
    </citation>
    <scope>NUCLEOTIDE SEQUENCE</scope>
    <source>
        <strain evidence="4">GRR-S6-50</strain>
    </source>
</reference>
<feature type="repeat" description="TPR" evidence="3">
    <location>
        <begin position="441"/>
        <end position="474"/>
    </location>
</feature>
<evidence type="ECO:0000256" key="3">
    <source>
        <dbReference type="PROSITE-ProRule" id="PRU00339"/>
    </source>
</evidence>
<dbReference type="AlphaFoldDB" id="A0A9X2J1K8"/>
<comment type="caution">
    <text evidence="4">The sequence shown here is derived from an EMBL/GenBank/DDBJ whole genome shotgun (WGS) entry which is preliminary data.</text>
</comment>
<organism evidence="4 5">
    <name type="scientific">Sphingomicrobium sediminis</name>
    <dbReference type="NCBI Taxonomy" id="2950949"/>
    <lineage>
        <taxon>Bacteria</taxon>
        <taxon>Pseudomonadati</taxon>
        <taxon>Pseudomonadota</taxon>
        <taxon>Alphaproteobacteria</taxon>
        <taxon>Sphingomonadales</taxon>
        <taxon>Sphingomonadaceae</taxon>
        <taxon>Sphingomicrobium</taxon>
    </lineage>
</organism>
<gene>
    <name evidence="4" type="ORF">NDO55_03205</name>
</gene>
<dbReference type="EMBL" id="JAMSHT010000001">
    <property type="protein sequence ID" value="MCM8556824.1"/>
    <property type="molecule type" value="Genomic_DNA"/>
</dbReference>
<dbReference type="InterPro" id="IPR019734">
    <property type="entry name" value="TPR_rpt"/>
</dbReference>
<protein>
    <submittedName>
        <fullName evidence="4">Tetratricopeptide repeat protein</fullName>
    </submittedName>
</protein>
<dbReference type="PANTHER" id="PTHR45586">
    <property type="entry name" value="TPR REPEAT-CONTAINING PROTEIN PA4667"/>
    <property type="match status" value="1"/>
</dbReference>
<dbReference type="Proteomes" id="UP001155128">
    <property type="component" value="Unassembled WGS sequence"/>
</dbReference>